<reference evidence="1" key="1">
    <citation type="submission" date="2019-12" db="EMBL/GenBank/DDBJ databases">
        <authorList>
            <person name="Scholes J."/>
        </authorList>
    </citation>
    <scope>NUCLEOTIDE SEQUENCE</scope>
</reference>
<feature type="non-terminal residue" evidence="1">
    <location>
        <position position="1"/>
    </location>
</feature>
<gene>
    <name evidence="1" type="ORF">SHERM_08925</name>
</gene>
<dbReference type="Proteomes" id="UP001153555">
    <property type="component" value="Unassembled WGS sequence"/>
</dbReference>
<comment type="caution">
    <text evidence="1">The sequence shown here is derived from an EMBL/GenBank/DDBJ whole genome shotgun (WGS) entry which is preliminary data.</text>
</comment>
<protein>
    <submittedName>
        <fullName evidence="1">Uncharacterized protein</fullName>
    </submittedName>
</protein>
<proteinExistence type="predicted"/>
<feature type="non-terminal residue" evidence="1">
    <location>
        <position position="107"/>
    </location>
</feature>
<sequence>NHVNRSSLRRGSSSLPFSIFLLSRPLSSTIPSISFSISITPLLGIISTSLPAFSSHPVVIDKLLQISCPNQPLNLIFQMPAVFRSMAVILVKSTIQIRPGPMWTGEP</sequence>
<evidence type="ECO:0000313" key="1">
    <source>
        <dbReference type="EMBL" id="CAA0843071.1"/>
    </source>
</evidence>
<accession>A0A9N7RU36</accession>
<dbReference type="AlphaFoldDB" id="A0A9N7RU36"/>
<name>A0A9N7RU36_STRHE</name>
<evidence type="ECO:0000313" key="2">
    <source>
        <dbReference type="Proteomes" id="UP001153555"/>
    </source>
</evidence>
<organism evidence="1 2">
    <name type="scientific">Striga hermonthica</name>
    <name type="common">Purple witchweed</name>
    <name type="synonym">Buchnera hermonthica</name>
    <dbReference type="NCBI Taxonomy" id="68872"/>
    <lineage>
        <taxon>Eukaryota</taxon>
        <taxon>Viridiplantae</taxon>
        <taxon>Streptophyta</taxon>
        <taxon>Embryophyta</taxon>
        <taxon>Tracheophyta</taxon>
        <taxon>Spermatophyta</taxon>
        <taxon>Magnoliopsida</taxon>
        <taxon>eudicotyledons</taxon>
        <taxon>Gunneridae</taxon>
        <taxon>Pentapetalae</taxon>
        <taxon>asterids</taxon>
        <taxon>lamiids</taxon>
        <taxon>Lamiales</taxon>
        <taxon>Orobanchaceae</taxon>
        <taxon>Buchnereae</taxon>
        <taxon>Striga</taxon>
    </lineage>
</organism>
<keyword evidence="2" id="KW-1185">Reference proteome</keyword>
<dbReference type="EMBL" id="CACSLK010034598">
    <property type="protein sequence ID" value="CAA0843071.1"/>
    <property type="molecule type" value="Genomic_DNA"/>
</dbReference>